<evidence type="ECO:0000256" key="3">
    <source>
        <dbReference type="ARBA" id="ARBA00023193"/>
    </source>
</evidence>
<evidence type="ECO:0000313" key="6">
    <source>
        <dbReference type="Proteomes" id="UP001186944"/>
    </source>
</evidence>
<protein>
    <submittedName>
        <fullName evidence="5">Uncharacterized protein</fullName>
    </submittedName>
</protein>
<dbReference type="EMBL" id="VSWD01000010">
    <property type="protein sequence ID" value="KAK3091582.1"/>
    <property type="molecule type" value="Genomic_DNA"/>
</dbReference>
<organism evidence="5 6">
    <name type="scientific">Pinctada imbricata</name>
    <name type="common">Atlantic pearl-oyster</name>
    <name type="synonym">Pinctada martensii</name>
    <dbReference type="NCBI Taxonomy" id="66713"/>
    <lineage>
        <taxon>Eukaryota</taxon>
        <taxon>Metazoa</taxon>
        <taxon>Spiralia</taxon>
        <taxon>Lophotrochozoa</taxon>
        <taxon>Mollusca</taxon>
        <taxon>Bivalvia</taxon>
        <taxon>Autobranchia</taxon>
        <taxon>Pteriomorphia</taxon>
        <taxon>Pterioida</taxon>
        <taxon>Pterioidea</taxon>
        <taxon>Pteriidae</taxon>
        <taxon>Pinctada</taxon>
    </lineage>
</organism>
<feature type="region of interest" description="Disordered" evidence="4">
    <location>
        <begin position="68"/>
        <end position="103"/>
    </location>
</feature>
<dbReference type="PANTHER" id="PTHR12669:SF12">
    <property type="entry name" value="EUKARYOTIC TRANSLATION INITIATION FACTOR 4E-BINDING PROTEIN"/>
    <property type="match status" value="1"/>
</dbReference>
<gene>
    <name evidence="5" type="ORF">FSP39_020950</name>
</gene>
<evidence type="ECO:0000256" key="1">
    <source>
        <dbReference type="ARBA" id="ARBA00005480"/>
    </source>
</evidence>
<comment type="caution">
    <text evidence="5">The sequence shown here is derived from an EMBL/GenBank/DDBJ whole genome shotgun (WGS) entry which is preliminary data.</text>
</comment>
<accession>A0AA88XWB1</accession>
<dbReference type="AlphaFoldDB" id="A0AA88XWB1"/>
<keyword evidence="3" id="KW-0652">Protein synthesis inhibitor</keyword>
<dbReference type="GO" id="GO:0008190">
    <property type="term" value="F:eukaryotic initiation factor 4E binding"/>
    <property type="evidence" value="ECO:0007669"/>
    <property type="project" value="InterPro"/>
</dbReference>
<proteinExistence type="inferred from homology"/>
<comment type="similarity">
    <text evidence="1">Belongs to the eIF4E-binding protein family.</text>
</comment>
<keyword evidence="6" id="KW-1185">Reference proteome</keyword>
<name>A0AA88XWB1_PINIB</name>
<sequence>MSIANSSDQNVKGREIPNRRVVLNDLSQLPNDYSTTPGGSIFSTTPGGSKIFYDRAFLLQCRNSPLTKSPPANMAKIPGVTAPGAVDMPKENSTQVAEHQKTKAGGGGELNVLANIYDIISGRIGSELFTLN</sequence>
<keyword evidence="2" id="KW-0810">Translation regulation</keyword>
<dbReference type="PANTHER" id="PTHR12669">
    <property type="entry name" value="EUKARYOTIC TRANSLATION INITIATION FACTOR 4E-BINDING PROTEIN"/>
    <property type="match status" value="1"/>
</dbReference>
<evidence type="ECO:0000256" key="4">
    <source>
        <dbReference type="SAM" id="MobiDB-lite"/>
    </source>
</evidence>
<dbReference type="Proteomes" id="UP001186944">
    <property type="component" value="Unassembled WGS sequence"/>
</dbReference>
<dbReference type="GO" id="GO:0005737">
    <property type="term" value="C:cytoplasm"/>
    <property type="evidence" value="ECO:0007669"/>
    <property type="project" value="TreeGrafter"/>
</dbReference>
<dbReference type="InterPro" id="IPR008606">
    <property type="entry name" value="EIF4EBP"/>
</dbReference>
<dbReference type="GO" id="GO:0045947">
    <property type="term" value="P:negative regulation of translational initiation"/>
    <property type="evidence" value="ECO:0007669"/>
    <property type="project" value="InterPro"/>
</dbReference>
<evidence type="ECO:0000256" key="2">
    <source>
        <dbReference type="ARBA" id="ARBA00022845"/>
    </source>
</evidence>
<evidence type="ECO:0000313" key="5">
    <source>
        <dbReference type="EMBL" id="KAK3091582.1"/>
    </source>
</evidence>
<dbReference type="Pfam" id="PF05456">
    <property type="entry name" value="eIF_4EBP"/>
    <property type="match status" value="1"/>
</dbReference>
<reference evidence="5" key="1">
    <citation type="submission" date="2019-08" db="EMBL/GenBank/DDBJ databases">
        <title>The improved chromosome-level genome for the pearl oyster Pinctada fucata martensii using PacBio sequencing and Hi-C.</title>
        <authorList>
            <person name="Zheng Z."/>
        </authorList>
    </citation>
    <scope>NUCLEOTIDE SEQUENCE</scope>
    <source>
        <strain evidence="5">ZZ-2019</strain>
        <tissue evidence="5">Adductor muscle</tissue>
    </source>
</reference>